<keyword evidence="3" id="KW-0408">Iron</keyword>
<evidence type="ECO:0000256" key="4">
    <source>
        <dbReference type="ARBA" id="ARBA00023014"/>
    </source>
</evidence>
<keyword evidence="6" id="KW-0489">Methyltransferase</keyword>
<organism evidence="6 7">
    <name type="scientific">Candidatus Methylacidiphilum infernorum</name>
    <dbReference type="NCBI Taxonomy" id="511746"/>
    <lineage>
        <taxon>Bacteria</taxon>
        <taxon>Pseudomonadati</taxon>
        <taxon>Verrucomicrobiota</taxon>
        <taxon>Methylacidiphilae</taxon>
        <taxon>Methylacidiphilales</taxon>
        <taxon>Methylacidiphilaceae</taxon>
        <taxon>Methylacidiphilum (ex Ratnadevi et al. 2023)</taxon>
    </lineage>
</organism>
<dbReference type="Pfam" id="PF09243">
    <property type="entry name" value="Rsm22"/>
    <property type="match status" value="1"/>
</dbReference>
<dbReference type="InterPro" id="IPR015324">
    <property type="entry name" value="Ribosomal_Rsm22-like"/>
</dbReference>
<dbReference type="PANTHER" id="PTHR13184:SF5">
    <property type="entry name" value="METHYLTRANSFERASE-LIKE PROTEIN 17, MITOCHONDRIAL"/>
    <property type="match status" value="1"/>
</dbReference>
<evidence type="ECO:0000256" key="1">
    <source>
        <dbReference type="ARBA" id="ARBA00022723"/>
    </source>
</evidence>
<protein>
    <submittedName>
        <fullName evidence="6">Methyltransferase</fullName>
    </submittedName>
</protein>
<evidence type="ECO:0000313" key="7">
    <source>
        <dbReference type="Proteomes" id="UP000663088"/>
    </source>
</evidence>
<keyword evidence="4" id="KW-0411">Iron-sulfur</keyword>
<keyword evidence="1" id="KW-0479">Metal-binding</keyword>
<keyword evidence="2" id="KW-0809">Transit peptide</keyword>
<evidence type="ECO:0000256" key="2">
    <source>
        <dbReference type="ARBA" id="ARBA00022946"/>
    </source>
</evidence>
<dbReference type="PANTHER" id="PTHR13184">
    <property type="entry name" value="37S RIBOSOMAL PROTEIN S22"/>
    <property type="match status" value="1"/>
</dbReference>
<proteinExistence type="predicted"/>
<reference evidence="6 7" key="1">
    <citation type="submission" date="2020-12" db="EMBL/GenBank/DDBJ databases">
        <authorList>
            <person name="Awala S.I."/>
            <person name="Gwak J.-H."/>
            <person name="Kim S.-J."/>
            <person name="Rhee S.-K."/>
        </authorList>
    </citation>
    <scope>NUCLEOTIDE SEQUENCE [LARGE SCALE GENOMIC DNA]</scope>
    <source>
        <strain evidence="6 7">IT5</strain>
    </source>
</reference>
<sequence>MEKEKGQRVLTKKRKAILERLRALFLSEIKLDQPYWETKEELALYEEIFGQRILWKWQSVLKELSLLRWQPPEGALLDWGCGTGVAARSFCRWALEKKFKVSSCFFWDRSPIAMEYARTLLRKEFPRIQARVVDRNRIPHKFILLISHLLGELNDQGLEELLEIAQRASAILWVEPGTKSISKKLGKLRESLKEKFWVVAPCLHQQKCGLSEDEKNWCHFFASVPREIFHDPFWGQTQAVMGIDLSSVAFSYLVMDSRQIRKPSAELFRIVGTIRRFKGYSSFWCCQATGELCLRRYLHRHNAWLSQPLKKGKAFSTLAKNLGEDPPLCIPLQSPEESLESIKKGAFNPERPSGEDRVQV</sequence>
<dbReference type="SUPFAM" id="SSF53335">
    <property type="entry name" value="S-adenosyl-L-methionine-dependent methyltransferases"/>
    <property type="match status" value="1"/>
</dbReference>
<dbReference type="InterPro" id="IPR029063">
    <property type="entry name" value="SAM-dependent_MTases_sf"/>
</dbReference>
<dbReference type="EMBL" id="CP065956">
    <property type="protein sequence ID" value="QSR87613.1"/>
    <property type="molecule type" value="Genomic_DNA"/>
</dbReference>
<accession>A0ABX7PY32</accession>
<dbReference type="InterPro" id="IPR052571">
    <property type="entry name" value="Mt_RNA_Methyltransferase"/>
</dbReference>
<name>A0ABX7PY32_9BACT</name>
<dbReference type="GO" id="GO:0008168">
    <property type="term" value="F:methyltransferase activity"/>
    <property type="evidence" value="ECO:0007669"/>
    <property type="project" value="UniProtKB-KW"/>
</dbReference>
<gene>
    <name evidence="6" type="ORF">EM20IM_04645</name>
</gene>
<feature type="region of interest" description="Disordered" evidence="5">
    <location>
        <begin position="341"/>
        <end position="360"/>
    </location>
</feature>
<keyword evidence="6" id="KW-0808">Transferase</keyword>
<evidence type="ECO:0000313" key="6">
    <source>
        <dbReference type="EMBL" id="QSR87613.1"/>
    </source>
</evidence>
<keyword evidence="7" id="KW-1185">Reference proteome</keyword>
<evidence type="ECO:0000256" key="3">
    <source>
        <dbReference type="ARBA" id="ARBA00023004"/>
    </source>
</evidence>
<dbReference type="Gene3D" id="3.40.50.150">
    <property type="entry name" value="Vaccinia Virus protein VP39"/>
    <property type="match status" value="1"/>
</dbReference>
<evidence type="ECO:0000256" key="5">
    <source>
        <dbReference type="SAM" id="MobiDB-lite"/>
    </source>
</evidence>
<dbReference type="GO" id="GO:0032259">
    <property type="term" value="P:methylation"/>
    <property type="evidence" value="ECO:0007669"/>
    <property type="project" value="UniProtKB-KW"/>
</dbReference>
<dbReference type="Proteomes" id="UP000663088">
    <property type="component" value="Chromosome"/>
</dbReference>
<dbReference type="RefSeq" id="WP_206848059.1">
    <property type="nucleotide sequence ID" value="NZ_CP065956.1"/>
</dbReference>